<proteinExistence type="predicted"/>
<evidence type="ECO:0000313" key="1">
    <source>
        <dbReference type="EMBL" id="KAK8875593.1"/>
    </source>
</evidence>
<comment type="caution">
    <text evidence="1">The sequence shown here is derived from an EMBL/GenBank/DDBJ whole genome shotgun (WGS) entry which is preliminary data.</text>
</comment>
<reference evidence="1 2" key="1">
    <citation type="submission" date="2024-04" db="EMBL/GenBank/DDBJ databases">
        <title>Tritrichomonas musculus Genome.</title>
        <authorList>
            <person name="Alves-Ferreira E."/>
            <person name="Grigg M."/>
            <person name="Lorenzi H."/>
            <person name="Galac M."/>
        </authorList>
    </citation>
    <scope>NUCLEOTIDE SEQUENCE [LARGE SCALE GENOMIC DNA]</scope>
    <source>
        <strain evidence="1 2">EAF2021</strain>
    </source>
</reference>
<dbReference type="EMBL" id="JAPFFF010000012">
    <property type="protein sequence ID" value="KAK8875593.1"/>
    <property type="molecule type" value="Genomic_DNA"/>
</dbReference>
<accession>A0ABR2JCI6</accession>
<name>A0ABR2JCI6_9EUKA</name>
<protein>
    <submittedName>
        <fullName evidence="1">Uncharacterized protein</fullName>
    </submittedName>
</protein>
<evidence type="ECO:0000313" key="2">
    <source>
        <dbReference type="Proteomes" id="UP001470230"/>
    </source>
</evidence>
<dbReference type="Proteomes" id="UP001470230">
    <property type="component" value="Unassembled WGS sequence"/>
</dbReference>
<gene>
    <name evidence="1" type="ORF">M9Y10_005762</name>
</gene>
<keyword evidence="2" id="KW-1185">Reference proteome</keyword>
<organism evidence="1 2">
    <name type="scientific">Tritrichomonas musculus</name>
    <dbReference type="NCBI Taxonomy" id="1915356"/>
    <lineage>
        <taxon>Eukaryota</taxon>
        <taxon>Metamonada</taxon>
        <taxon>Parabasalia</taxon>
        <taxon>Tritrichomonadida</taxon>
        <taxon>Tritrichomonadidae</taxon>
        <taxon>Tritrichomonas</taxon>
    </lineage>
</organism>
<sequence length="286" mass="33986">MIFLSYICRVEKVKLFSKTWQDKYFLIKGTILRPILEIHADTCHKIIELINEYVPTSNKDPEIPLVYIYNSIDNSKSLFELHSHLLEANRHEKTINEIRFILIPIRFQTKTLVGSISSQKFNKFHNIQLYGYIYLLLFTTDLRFIWRSKAFPGSTDITHLYDTVLQDEMFLKKISEYTPKESITSIYCDELTIYPNSFYFTDFQLVDYNKVINSQINNIEALLNIIEQLHILIGIMETDIIHYQRGINEMFDVAHFCDSMILIGLMKWKQGYDNDYKKFTYQHIII</sequence>